<sequence length="160" mass="16896">MVLSLGSGDHTLEAPLHQIDLGTPARSRVCPGPGHAPRARRHCAGMHCIEVHDGLLVLWWVSGARVNAPDVLAAYEGIRSLSDGYVLPMVMYLRGLAGIDPAARLVILEGSLTSRIAFVGSGPVDQVLAAFLAHARSETLYSESVSDAEAWARGVSSCNG</sequence>
<dbReference type="EMBL" id="PRKW01000005">
    <property type="protein sequence ID" value="PPB48637.1"/>
    <property type="molecule type" value="Genomic_DNA"/>
</dbReference>
<accession>A0A2S5IVS4</accession>
<evidence type="ECO:0000313" key="2">
    <source>
        <dbReference type="Proteomes" id="UP000239297"/>
    </source>
</evidence>
<dbReference type="AlphaFoldDB" id="A0A2S5IVS4"/>
<protein>
    <recommendedName>
        <fullName evidence="3">STAS/SEC14 domain-containing protein</fullName>
    </recommendedName>
</protein>
<comment type="caution">
    <text evidence="1">The sequence shown here is derived from an EMBL/GenBank/DDBJ whole genome shotgun (WGS) entry which is preliminary data.</text>
</comment>
<organism evidence="1 2">
    <name type="scientific">Arthrobacter pityocampae</name>
    <dbReference type="NCBI Taxonomy" id="547334"/>
    <lineage>
        <taxon>Bacteria</taxon>
        <taxon>Bacillati</taxon>
        <taxon>Actinomycetota</taxon>
        <taxon>Actinomycetes</taxon>
        <taxon>Micrococcales</taxon>
        <taxon>Micrococcaceae</taxon>
        <taxon>Arthrobacter</taxon>
    </lineage>
</organism>
<evidence type="ECO:0000313" key="1">
    <source>
        <dbReference type="EMBL" id="PPB48637.1"/>
    </source>
</evidence>
<evidence type="ECO:0008006" key="3">
    <source>
        <dbReference type="Google" id="ProtNLM"/>
    </source>
</evidence>
<gene>
    <name evidence="1" type="ORF">C4K88_12985</name>
</gene>
<name>A0A2S5IVS4_9MICC</name>
<reference evidence="1 2" key="1">
    <citation type="journal article" date="2014" name="Int. J. Syst. Evol. Microbiol.">
        <title>Arthrobacter pityocampae sp. nov., isolated from Thaumetopoea pityocampa (Lep., Thaumetopoeidae).</title>
        <authorList>
            <person name="Ince I.A."/>
            <person name="Demirbag Z."/>
            <person name="Kati H."/>
        </authorList>
    </citation>
    <scope>NUCLEOTIDE SEQUENCE [LARGE SCALE GENOMIC DNA]</scope>
    <source>
        <strain evidence="1 2">Tp2</strain>
    </source>
</reference>
<keyword evidence="2" id="KW-1185">Reference proteome</keyword>
<proteinExistence type="predicted"/>
<dbReference type="Proteomes" id="UP000239297">
    <property type="component" value="Unassembled WGS sequence"/>
</dbReference>
<dbReference type="Gene3D" id="3.40.1680.10">
    <property type="entry name" value="yp_829618.1 domain like"/>
    <property type="match status" value="1"/>
</dbReference>